<dbReference type="Proteomes" id="UP000541352">
    <property type="component" value="Unassembled WGS sequence"/>
</dbReference>
<dbReference type="AlphaFoldDB" id="A0A7W5ZUM1"/>
<comment type="subcellular location">
    <subcellularLocation>
        <location evidence="1">Cell membrane</location>
        <topology evidence="1">Multi-pass membrane protein</topology>
    </subcellularLocation>
</comment>
<feature type="domain" description="MacB-like periplasmic core" evidence="8">
    <location>
        <begin position="514"/>
        <end position="718"/>
    </location>
</feature>
<dbReference type="GO" id="GO:0022857">
    <property type="term" value="F:transmembrane transporter activity"/>
    <property type="evidence" value="ECO:0007669"/>
    <property type="project" value="TreeGrafter"/>
</dbReference>
<dbReference type="Pfam" id="PF12704">
    <property type="entry name" value="MacB_PCD"/>
    <property type="match status" value="2"/>
</dbReference>
<accession>A0A7W5ZUM1</accession>
<feature type="transmembrane region" description="Helical" evidence="6">
    <location>
        <begin position="458"/>
        <end position="482"/>
    </location>
</feature>
<keyword evidence="2" id="KW-1003">Cell membrane</keyword>
<feature type="transmembrane region" description="Helical" evidence="6">
    <location>
        <begin position="99"/>
        <end position="120"/>
    </location>
</feature>
<dbReference type="PANTHER" id="PTHR30572">
    <property type="entry name" value="MEMBRANE COMPONENT OF TRANSPORTER-RELATED"/>
    <property type="match status" value="1"/>
</dbReference>
<dbReference type="InterPro" id="IPR047699">
    <property type="entry name" value="Permease_put_prefix"/>
</dbReference>
<feature type="transmembrane region" description="Helical" evidence="6">
    <location>
        <begin position="807"/>
        <end position="827"/>
    </location>
</feature>
<dbReference type="Pfam" id="PF02687">
    <property type="entry name" value="FtsX"/>
    <property type="match status" value="2"/>
</dbReference>
<evidence type="ECO:0000313" key="9">
    <source>
        <dbReference type="EMBL" id="MBB3842059.1"/>
    </source>
</evidence>
<sequence length="878" mass="99485">MQNQPPRWAERLLEFFCAPHLLEEVQGDLHERFERQVALFGVKIARQQYVLNVLSFIRPFALKRKPNPYPFTFLYSPSMLRNYLKVAFRNLTKNAGYSAINIGGLAVGMAVAMMIGLWIYDELSYDKYHQHYDRLAQVMQHQTFNGNKGTGNAIPMPLEAELRTKYGTDFKHLAMATWQGDRILTYGETKITRPGNYIDVDMPRMLSLKMLKGNHDGLKELNSVLLSASTAKSLFGTSDPMGKLMRIDNKLDVKVTGVYEDLPHNSQFRDLTFIAPWKLYVSSQKWVQRALDEGQWDNNSFQLFAQIADHADMDKLSAKIKNTKLDKVSAEEKKFKAEIFLHPMSNWHLRSNWEAGVQTGGFIQYVWLFAIVGLFVLLLACINFMNLSTARSEKRAKEVGIRKAVGSIRAQLINQFFSESFLVVIFAFLGAVLLTLAVLPLFNEITDKKMVFPWAEPVFWLVSVGFIVLTGVLAGSYPALYLSSFQPVKVLKGTFRAGRFASVPRQVLVVVQFTVSITLIIGTLIVYRQIQHTKDRPMGYDNNGLIMMQMMSPDFYGKYDLLRTELKKQGAIVEMAESSSPLTAVWSNNGGFEWKGKDPSLQAEFATIWVTHDFGKTVGWKFKEGRDFSRSFSTDTMAIVINEAAIKFMGIQNPVGKVVQWGQGKDAGHFTIVGVIKDMLMQSPYEPVKQTIYFMNYENVNWMTMKLNPARSASESVAMIEATFKKHLPAAPFDYKFADQEFGKKFQSEERIGKLAAIFALLAVFISCLGLFGLASFVAEQRTKEIGVRKVLGASVFNLWGMLSKDFVVLVIISCLIAIPIAYYYLNDWLQDYKYHTEISWWIFAMATLGALAITLLTVSYQSIRAAMANPIKSLKSE</sequence>
<keyword evidence="4 6" id="KW-1133">Transmembrane helix</keyword>
<evidence type="ECO:0000256" key="5">
    <source>
        <dbReference type="ARBA" id="ARBA00023136"/>
    </source>
</evidence>
<dbReference type="PANTHER" id="PTHR30572:SF18">
    <property type="entry name" value="ABC-TYPE MACROLIDE FAMILY EXPORT SYSTEM PERMEASE COMPONENT 2"/>
    <property type="match status" value="1"/>
</dbReference>
<evidence type="ECO:0000259" key="7">
    <source>
        <dbReference type="Pfam" id="PF02687"/>
    </source>
</evidence>
<dbReference type="GO" id="GO:0005886">
    <property type="term" value="C:plasma membrane"/>
    <property type="evidence" value="ECO:0007669"/>
    <property type="project" value="UniProtKB-SubCell"/>
</dbReference>
<dbReference type="EMBL" id="JACIBY010000025">
    <property type="protein sequence ID" value="MBB3842059.1"/>
    <property type="molecule type" value="Genomic_DNA"/>
</dbReference>
<evidence type="ECO:0000256" key="4">
    <source>
        <dbReference type="ARBA" id="ARBA00022989"/>
    </source>
</evidence>
<comment type="caution">
    <text evidence="9">The sequence shown here is derived from an EMBL/GenBank/DDBJ whole genome shotgun (WGS) entry which is preliminary data.</text>
</comment>
<evidence type="ECO:0000256" key="6">
    <source>
        <dbReference type="SAM" id="Phobius"/>
    </source>
</evidence>
<evidence type="ECO:0000256" key="1">
    <source>
        <dbReference type="ARBA" id="ARBA00004651"/>
    </source>
</evidence>
<organism evidence="9 10">
    <name type="scientific">Runella defluvii</name>
    <dbReference type="NCBI Taxonomy" id="370973"/>
    <lineage>
        <taxon>Bacteria</taxon>
        <taxon>Pseudomonadati</taxon>
        <taxon>Bacteroidota</taxon>
        <taxon>Cytophagia</taxon>
        <taxon>Cytophagales</taxon>
        <taxon>Spirosomataceae</taxon>
        <taxon>Runella</taxon>
    </lineage>
</organism>
<evidence type="ECO:0000259" key="8">
    <source>
        <dbReference type="Pfam" id="PF12704"/>
    </source>
</evidence>
<dbReference type="RefSeq" id="WP_221225769.1">
    <property type="nucleotide sequence ID" value="NZ_JACIBY010000025.1"/>
</dbReference>
<protein>
    <submittedName>
        <fullName evidence="9">ABC-type antimicrobial peptide transport system permease subunit</fullName>
    </submittedName>
</protein>
<feature type="transmembrane region" description="Helical" evidence="6">
    <location>
        <begin position="839"/>
        <end position="859"/>
    </location>
</feature>
<feature type="domain" description="ABC3 transporter permease C-terminal" evidence="7">
    <location>
        <begin position="758"/>
        <end position="871"/>
    </location>
</feature>
<dbReference type="InterPro" id="IPR050250">
    <property type="entry name" value="Macrolide_Exporter_MacB"/>
</dbReference>
<feature type="transmembrane region" description="Helical" evidence="6">
    <location>
        <begin position="503"/>
        <end position="527"/>
    </location>
</feature>
<feature type="transmembrane region" description="Helical" evidence="6">
    <location>
        <begin position="421"/>
        <end position="442"/>
    </location>
</feature>
<dbReference type="InterPro" id="IPR003838">
    <property type="entry name" value="ABC3_permease_C"/>
</dbReference>
<keyword evidence="3 6" id="KW-0812">Transmembrane</keyword>
<feature type="transmembrane region" description="Helical" evidence="6">
    <location>
        <begin position="755"/>
        <end position="779"/>
    </location>
</feature>
<evidence type="ECO:0000313" key="10">
    <source>
        <dbReference type="Proteomes" id="UP000541352"/>
    </source>
</evidence>
<name>A0A7W5ZUM1_9BACT</name>
<keyword evidence="10" id="KW-1185">Reference proteome</keyword>
<reference evidence="9 10" key="1">
    <citation type="submission" date="2020-08" db="EMBL/GenBank/DDBJ databases">
        <title>Genomic Encyclopedia of Type Strains, Phase IV (KMG-IV): sequencing the most valuable type-strain genomes for metagenomic binning, comparative biology and taxonomic classification.</title>
        <authorList>
            <person name="Goeker M."/>
        </authorList>
    </citation>
    <scope>NUCLEOTIDE SEQUENCE [LARGE SCALE GENOMIC DNA]</scope>
    <source>
        <strain evidence="9 10">DSM 17976</strain>
    </source>
</reference>
<dbReference type="NCBIfam" id="NF038404">
    <property type="entry name" value="perm_prefix_2"/>
    <property type="match status" value="1"/>
</dbReference>
<dbReference type="InterPro" id="IPR025857">
    <property type="entry name" value="MacB_PCD"/>
</dbReference>
<evidence type="ECO:0000256" key="2">
    <source>
        <dbReference type="ARBA" id="ARBA00022475"/>
    </source>
</evidence>
<gene>
    <name evidence="9" type="ORF">FHS57_006088</name>
</gene>
<feature type="domain" description="ABC3 transporter permease C-terminal" evidence="7">
    <location>
        <begin position="371"/>
        <end position="487"/>
    </location>
</feature>
<keyword evidence="5 6" id="KW-0472">Membrane</keyword>
<feature type="transmembrane region" description="Helical" evidence="6">
    <location>
        <begin position="365"/>
        <end position="387"/>
    </location>
</feature>
<feature type="domain" description="MacB-like periplasmic core" evidence="8">
    <location>
        <begin position="98"/>
        <end position="322"/>
    </location>
</feature>
<evidence type="ECO:0000256" key="3">
    <source>
        <dbReference type="ARBA" id="ARBA00022692"/>
    </source>
</evidence>
<proteinExistence type="predicted"/>